<sequence>MKKLLNIFLILLLMVWGSSAFAMRPQRTLDTSAMPVTTFPDDTALIFGTSSDFCLEYDSVNAYLQFGDCTNDFLRVTDDGTTATFAFLGDGSFTGKVGFGTTSPAGRHHVILSAGLPAIFGGDALATVTGVTGTDASPTVLTVATTNGVAEGDAVIINSGTNVTVGTYWVTAVVVNVSVTLDRNASSGGAISAASVTYVNDPIIIESGSGSGEPRIVLPVQNDAVTPTLGIGGTGEGFYAGGPNELDVAISGGLRFQFAAIQFTGMANADAFALGNVAATSTVPVYYFRSDSDTGEGRAAEDQLSHIAGGVEAQRLTEASRTIESNATVGE</sequence>
<comment type="caution">
    <text evidence="1">The sequence shown here is derived from an EMBL/GenBank/DDBJ whole genome shotgun (WGS) entry which is preliminary data.</text>
</comment>
<dbReference type="AlphaFoldDB" id="A0A0F9F6T8"/>
<evidence type="ECO:0000313" key="1">
    <source>
        <dbReference type="EMBL" id="KKL52965.1"/>
    </source>
</evidence>
<organism evidence="1">
    <name type="scientific">marine sediment metagenome</name>
    <dbReference type="NCBI Taxonomy" id="412755"/>
    <lineage>
        <taxon>unclassified sequences</taxon>
        <taxon>metagenomes</taxon>
        <taxon>ecological metagenomes</taxon>
    </lineage>
</organism>
<dbReference type="EMBL" id="LAZR01031704">
    <property type="protein sequence ID" value="KKL52965.1"/>
    <property type="molecule type" value="Genomic_DNA"/>
</dbReference>
<accession>A0A0F9F6T8</accession>
<proteinExistence type="predicted"/>
<feature type="non-terminal residue" evidence="1">
    <location>
        <position position="331"/>
    </location>
</feature>
<gene>
    <name evidence="1" type="ORF">LCGC14_2280190</name>
</gene>
<name>A0A0F9F6T8_9ZZZZ</name>
<reference evidence="1" key="1">
    <citation type="journal article" date="2015" name="Nature">
        <title>Complex archaea that bridge the gap between prokaryotes and eukaryotes.</title>
        <authorList>
            <person name="Spang A."/>
            <person name="Saw J.H."/>
            <person name="Jorgensen S.L."/>
            <person name="Zaremba-Niedzwiedzka K."/>
            <person name="Martijn J."/>
            <person name="Lind A.E."/>
            <person name="van Eijk R."/>
            <person name="Schleper C."/>
            <person name="Guy L."/>
            <person name="Ettema T.J."/>
        </authorList>
    </citation>
    <scope>NUCLEOTIDE SEQUENCE</scope>
</reference>
<protein>
    <submittedName>
        <fullName evidence="1">Uncharacterized protein</fullName>
    </submittedName>
</protein>